<feature type="region of interest" description="Disordered" evidence="3">
    <location>
        <begin position="357"/>
        <end position="393"/>
    </location>
</feature>
<dbReference type="AlphaFoldDB" id="A0AAF3F3I2"/>
<keyword evidence="2" id="KW-0175">Coiled coil</keyword>
<evidence type="ECO:0000256" key="2">
    <source>
        <dbReference type="SAM" id="Coils"/>
    </source>
</evidence>
<evidence type="ECO:0000256" key="1">
    <source>
        <dbReference type="PROSITE-ProRule" id="PRU00339"/>
    </source>
</evidence>
<feature type="repeat" description="TPR" evidence="1">
    <location>
        <begin position="252"/>
        <end position="285"/>
    </location>
</feature>
<feature type="compositionally biased region" description="Basic and acidic residues" evidence="3">
    <location>
        <begin position="370"/>
        <end position="393"/>
    </location>
</feature>
<keyword evidence="4" id="KW-1185">Reference proteome</keyword>
<reference evidence="5" key="1">
    <citation type="submission" date="2024-02" db="UniProtKB">
        <authorList>
            <consortium name="WormBaseParasite"/>
        </authorList>
    </citation>
    <scope>IDENTIFICATION</scope>
</reference>
<dbReference type="PANTHER" id="PTHR23184:SF9">
    <property type="entry name" value="TETRATRICOPEPTIDE REPEAT PROTEIN 14"/>
    <property type="match status" value="1"/>
</dbReference>
<organism evidence="4 5">
    <name type="scientific">Mesorhabditis belari</name>
    <dbReference type="NCBI Taxonomy" id="2138241"/>
    <lineage>
        <taxon>Eukaryota</taxon>
        <taxon>Metazoa</taxon>
        <taxon>Ecdysozoa</taxon>
        <taxon>Nematoda</taxon>
        <taxon>Chromadorea</taxon>
        <taxon>Rhabditida</taxon>
        <taxon>Rhabditina</taxon>
        <taxon>Rhabditomorpha</taxon>
        <taxon>Rhabditoidea</taxon>
        <taxon>Rhabditidae</taxon>
        <taxon>Mesorhabditinae</taxon>
        <taxon>Mesorhabditis</taxon>
    </lineage>
</organism>
<dbReference type="SMART" id="SM00028">
    <property type="entry name" value="TPR"/>
    <property type="match status" value="2"/>
</dbReference>
<dbReference type="InterPro" id="IPR011990">
    <property type="entry name" value="TPR-like_helical_dom_sf"/>
</dbReference>
<protein>
    <submittedName>
        <fullName evidence="5">Uncharacterized protein</fullName>
    </submittedName>
</protein>
<dbReference type="InterPro" id="IPR019734">
    <property type="entry name" value="TPR_rpt"/>
</dbReference>
<dbReference type="Gene3D" id="1.25.40.10">
    <property type="entry name" value="Tetratricopeptide repeat domain"/>
    <property type="match status" value="1"/>
</dbReference>
<dbReference type="PROSITE" id="PS50005">
    <property type="entry name" value="TPR"/>
    <property type="match status" value="1"/>
</dbReference>
<evidence type="ECO:0000256" key="3">
    <source>
        <dbReference type="SAM" id="MobiDB-lite"/>
    </source>
</evidence>
<dbReference type="SUPFAM" id="SSF48452">
    <property type="entry name" value="TPR-like"/>
    <property type="match status" value="1"/>
</dbReference>
<feature type="region of interest" description="Disordered" evidence="3">
    <location>
        <begin position="1"/>
        <end position="42"/>
    </location>
</feature>
<dbReference type="InterPro" id="IPR039190">
    <property type="entry name" value="TTC14"/>
</dbReference>
<sequence>MSTKERLSLRSAARNVIEGPRRLTSKPTRDEESGPSTSTFNDAPCFETFASHLSESQALVKFEEDVRVGDLLLVKVKRFDAAGAYVRPLCALNRVKRDLEWLDMQLLAPLSPMQRRFHVGEKLIVDVVSVNPIRITIFDAPTAECIPPPYFSASREVEGTSFWKWVSRLSRVENPYLEELLQMPIRSSHTFLELEGIEEDQVETATILRKRQNRTMALEMVAKGVQALKDGFGLTGAVPLFNKALDCHAECVEAFVARGAAYANAEKLEEAVEDLEKALNLNKNAKNASTYLYEILLKLANRLKVEGLQDEAVAKLTRCIDLNSEDKRAHSMLESLGVKTWSNRDDRDSSVEIVIGENTHASNGKNKRTLSRDEEPDLQKRRKNELMKEEEKRANREKLLEFERLIAAMKGQ</sequence>
<name>A0AAF3F3I2_9BILA</name>
<feature type="coiled-coil region" evidence="2">
    <location>
        <begin position="258"/>
        <end position="288"/>
    </location>
</feature>
<keyword evidence="1" id="KW-0802">TPR repeat</keyword>
<dbReference type="WBParaSite" id="MBELARI_LOCUS21117">
    <property type="protein sequence ID" value="MBELARI_LOCUS21117"/>
    <property type="gene ID" value="MBELARI_LOCUS21117"/>
</dbReference>
<evidence type="ECO:0000313" key="5">
    <source>
        <dbReference type="WBParaSite" id="MBELARI_LOCUS21117"/>
    </source>
</evidence>
<proteinExistence type="predicted"/>
<dbReference type="Proteomes" id="UP000887575">
    <property type="component" value="Unassembled WGS sequence"/>
</dbReference>
<dbReference type="PROSITE" id="PS50293">
    <property type="entry name" value="TPR_REGION"/>
    <property type="match status" value="1"/>
</dbReference>
<accession>A0AAF3F3I2</accession>
<evidence type="ECO:0000313" key="4">
    <source>
        <dbReference type="Proteomes" id="UP000887575"/>
    </source>
</evidence>
<dbReference type="PANTHER" id="PTHR23184">
    <property type="entry name" value="TETRATRICOPEPTIDE REPEAT PROTEIN 14"/>
    <property type="match status" value="1"/>
</dbReference>